<dbReference type="PRINTS" id="PR00455">
    <property type="entry name" value="HTHTETR"/>
</dbReference>
<evidence type="ECO:0000313" key="6">
    <source>
        <dbReference type="EMBL" id="KFI75489.1"/>
    </source>
</evidence>
<evidence type="ECO:0000256" key="1">
    <source>
        <dbReference type="ARBA" id="ARBA00023015"/>
    </source>
</evidence>
<dbReference type="OrthoDB" id="7505659at2"/>
<evidence type="ECO:0000259" key="5">
    <source>
        <dbReference type="PROSITE" id="PS50977"/>
    </source>
</evidence>
<dbReference type="PANTHER" id="PTHR30055">
    <property type="entry name" value="HTH-TYPE TRANSCRIPTIONAL REGULATOR RUTR"/>
    <property type="match status" value="1"/>
</dbReference>
<dbReference type="InterPro" id="IPR036271">
    <property type="entry name" value="Tet_transcr_reg_TetR-rel_C_sf"/>
</dbReference>
<evidence type="ECO:0000256" key="4">
    <source>
        <dbReference type="PROSITE-ProRule" id="PRU00335"/>
    </source>
</evidence>
<dbReference type="STRING" id="1437603.GCA_000771525_00756"/>
<dbReference type="SUPFAM" id="SSF46689">
    <property type="entry name" value="Homeodomain-like"/>
    <property type="match status" value="1"/>
</dbReference>
<gene>
    <name evidence="6" type="ORF">BMON_0912</name>
</gene>
<dbReference type="PANTHER" id="PTHR30055:SF234">
    <property type="entry name" value="HTH-TYPE TRANSCRIPTIONAL REGULATOR BETI"/>
    <property type="match status" value="1"/>
</dbReference>
<dbReference type="RefSeq" id="WP_033511649.1">
    <property type="nucleotide sequence ID" value="NZ_JDUO01000002.1"/>
</dbReference>
<reference evidence="6 7" key="1">
    <citation type="submission" date="2014-03" db="EMBL/GenBank/DDBJ databases">
        <title>Genomics of Bifidobacteria.</title>
        <authorList>
            <person name="Ventura M."/>
            <person name="Milani C."/>
            <person name="Lugli G.A."/>
        </authorList>
    </citation>
    <scope>NUCLEOTIDE SEQUENCE [LARGE SCALE GENOMIC DNA]</scope>
    <source>
        <strain evidence="6 7">DSM 21395</strain>
    </source>
</reference>
<dbReference type="SUPFAM" id="SSF48498">
    <property type="entry name" value="Tetracyclin repressor-like, C-terminal domain"/>
    <property type="match status" value="1"/>
</dbReference>
<name>A0A087BWT9_9BIFI</name>
<dbReference type="Gene3D" id="1.10.357.10">
    <property type="entry name" value="Tetracycline Repressor, domain 2"/>
    <property type="match status" value="1"/>
</dbReference>
<dbReference type="EMBL" id="JGZE01000018">
    <property type="protein sequence ID" value="KFI75489.1"/>
    <property type="molecule type" value="Genomic_DNA"/>
</dbReference>
<evidence type="ECO:0000256" key="3">
    <source>
        <dbReference type="ARBA" id="ARBA00023163"/>
    </source>
</evidence>
<dbReference type="GO" id="GO:0003700">
    <property type="term" value="F:DNA-binding transcription factor activity"/>
    <property type="evidence" value="ECO:0007669"/>
    <property type="project" value="TreeGrafter"/>
</dbReference>
<keyword evidence="7" id="KW-1185">Reference proteome</keyword>
<evidence type="ECO:0000313" key="7">
    <source>
        <dbReference type="Proteomes" id="UP000029082"/>
    </source>
</evidence>
<keyword evidence="3" id="KW-0804">Transcription</keyword>
<organism evidence="6 7">
    <name type="scientific">Bifidobacterium mongoliense DSM 21395</name>
    <dbReference type="NCBI Taxonomy" id="1437603"/>
    <lineage>
        <taxon>Bacteria</taxon>
        <taxon>Bacillati</taxon>
        <taxon>Actinomycetota</taxon>
        <taxon>Actinomycetes</taxon>
        <taxon>Bifidobacteriales</taxon>
        <taxon>Bifidobacteriaceae</taxon>
        <taxon>Bifidobacterium</taxon>
    </lineage>
</organism>
<keyword evidence="2 4" id="KW-0238">DNA-binding</keyword>
<dbReference type="AlphaFoldDB" id="A0A087BWT9"/>
<dbReference type="GeneID" id="93093994"/>
<dbReference type="eggNOG" id="COG1309">
    <property type="taxonomic scope" value="Bacteria"/>
</dbReference>
<evidence type="ECO:0000256" key="2">
    <source>
        <dbReference type="ARBA" id="ARBA00023125"/>
    </source>
</evidence>
<dbReference type="GO" id="GO:0000976">
    <property type="term" value="F:transcription cis-regulatory region binding"/>
    <property type="evidence" value="ECO:0007669"/>
    <property type="project" value="TreeGrafter"/>
</dbReference>
<accession>A0A087BWT9</accession>
<comment type="caution">
    <text evidence="6">The sequence shown here is derived from an EMBL/GenBank/DDBJ whole genome shotgun (WGS) entry which is preliminary data.</text>
</comment>
<dbReference type="Proteomes" id="UP000029082">
    <property type="component" value="Unassembled WGS sequence"/>
</dbReference>
<dbReference type="Pfam" id="PF00440">
    <property type="entry name" value="TetR_N"/>
    <property type="match status" value="1"/>
</dbReference>
<feature type="domain" description="HTH tetR-type" evidence="5">
    <location>
        <begin position="18"/>
        <end position="78"/>
    </location>
</feature>
<proteinExistence type="predicted"/>
<feature type="DNA-binding region" description="H-T-H motif" evidence="4">
    <location>
        <begin position="41"/>
        <end position="60"/>
    </location>
</feature>
<dbReference type="InterPro" id="IPR009057">
    <property type="entry name" value="Homeodomain-like_sf"/>
</dbReference>
<dbReference type="InterPro" id="IPR001647">
    <property type="entry name" value="HTH_TetR"/>
</dbReference>
<dbReference type="PROSITE" id="PS50977">
    <property type="entry name" value="HTH_TETR_2"/>
    <property type="match status" value="1"/>
</dbReference>
<keyword evidence="1" id="KW-0805">Transcription regulation</keyword>
<dbReference type="InterPro" id="IPR050109">
    <property type="entry name" value="HTH-type_TetR-like_transc_reg"/>
</dbReference>
<sequence>MDDVGKGRAQTKHRPETVLKRREILRAASEVFGMKGSAKGTLEEIANKVGMTRAGILHHFGSKRALLLAVLQYRDSSAVADLEYHHMPGGADLFRHLKATAHRNEERPGIVYTFVTLSAESITEGNPGHDYFLQRYGNLRDEIAEALIDMAKERRATINMDKVLMASASILAVMDGLQLQWLLDGKDINLPKVTEYAIDTIVDSVLPGSKLTA</sequence>
<protein>
    <submittedName>
        <fullName evidence="6">Transcriptional regulator, TetR family</fullName>
    </submittedName>
</protein>